<feature type="domain" description="SnoaL-like" evidence="1">
    <location>
        <begin position="12"/>
        <end position="111"/>
    </location>
</feature>
<name>A0A9E7R2C8_9EURY</name>
<organism evidence="2 3">
    <name type="scientific">Salinirubellus salinus</name>
    <dbReference type="NCBI Taxonomy" id="1364945"/>
    <lineage>
        <taxon>Archaea</taxon>
        <taxon>Methanobacteriati</taxon>
        <taxon>Methanobacteriota</taxon>
        <taxon>Stenosarchaea group</taxon>
        <taxon>Halobacteria</taxon>
        <taxon>Halobacteriales</taxon>
        <taxon>Natronomonadaceae</taxon>
        <taxon>Salinirubellus</taxon>
    </lineage>
</organism>
<dbReference type="KEGG" id="ssai:N0B31_20490"/>
<dbReference type="InterPro" id="IPR037401">
    <property type="entry name" value="SnoaL-like"/>
</dbReference>
<protein>
    <submittedName>
        <fullName evidence="2">Nuclear transport factor 2 family protein</fullName>
    </submittedName>
</protein>
<dbReference type="AlphaFoldDB" id="A0A9E7R2C8"/>
<dbReference type="EMBL" id="CP104003">
    <property type="protein sequence ID" value="UWM54486.1"/>
    <property type="molecule type" value="Genomic_DNA"/>
</dbReference>
<dbReference type="Pfam" id="PF12680">
    <property type="entry name" value="SnoaL_2"/>
    <property type="match status" value="1"/>
</dbReference>
<dbReference type="GeneID" id="74944854"/>
<dbReference type="Gene3D" id="3.10.450.50">
    <property type="match status" value="1"/>
</dbReference>
<proteinExistence type="predicted"/>
<reference evidence="2" key="1">
    <citation type="submission" date="2022-09" db="EMBL/GenBank/DDBJ databases">
        <title>Diverse halophilic archaea isolated from saline environments.</title>
        <authorList>
            <person name="Cui H.-L."/>
        </authorList>
    </citation>
    <scope>NUCLEOTIDE SEQUENCE</scope>
    <source>
        <strain evidence="2">ZS-35-S2</strain>
    </source>
</reference>
<dbReference type="RefSeq" id="WP_260593506.1">
    <property type="nucleotide sequence ID" value="NZ_CP104003.1"/>
</dbReference>
<accession>A0A9E7R2C8</accession>
<dbReference type="Proteomes" id="UP001057580">
    <property type="component" value="Chromosome"/>
</dbReference>
<keyword evidence="3" id="KW-1185">Reference proteome</keyword>
<dbReference type="InterPro" id="IPR032710">
    <property type="entry name" value="NTF2-like_dom_sf"/>
</dbReference>
<evidence type="ECO:0000313" key="2">
    <source>
        <dbReference type="EMBL" id="UWM54486.1"/>
    </source>
</evidence>
<sequence>MPATPTPRAVAEEFFARMEDERRETVGELFADDAVITLPDARFEGPDAASEFLAHLAPRYEWAAKEFDRWLETETAVVSIGTLYGVDNDGEAFEGVRYVDVYEVEDGRIQRVDIWNDLAVDGVV</sequence>
<gene>
    <name evidence="2" type="ORF">N0B31_20490</name>
</gene>
<evidence type="ECO:0000313" key="3">
    <source>
        <dbReference type="Proteomes" id="UP001057580"/>
    </source>
</evidence>
<dbReference type="SUPFAM" id="SSF54427">
    <property type="entry name" value="NTF2-like"/>
    <property type="match status" value="1"/>
</dbReference>
<evidence type="ECO:0000259" key="1">
    <source>
        <dbReference type="Pfam" id="PF12680"/>
    </source>
</evidence>